<evidence type="ECO:0000313" key="2">
    <source>
        <dbReference type="Proteomes" id="UP000027265"/>
    </source>
</evidence>
<gene>
    <name evidence="1" type="ORF">JAAARDRAFT_200501</name>
</gene>
<keyword evidence="2" id="KW-1185">Reference proteome</keyword>
<accession>A0A067P4Z5</accession>
<sequence>MLWMNVRRIVNGRNDDYPEGAAPLDTEEIADWEVINRLQAENQLILDTIVGHLSLAIQAYVMQHGQGETVSQADLIYWSLGIQTELFIYQLNWGYASESGMVDALPHPAVQDIHRFFCRCQPPQKDWSPAVTAIARISEDLVSQAAHSPLHLNHWWEDDNLLDSVSGVAACLNVQLRTIREITAAIDEHSQVIAALPTLSNLGRLPFNGAIFGSTVDELDGELQAAHTIVYRYHLRQGNLSPLPSHLFEAMEPYTPELAYPKCSDGHTLQLMRRNYLDQYNAVLEAKRVFREKLFVLSLALTVYDKVMYKTYPDAED</sequence>
<dbReference type="InParanoid" id="A0A067P4Z5"/>
<reference evidence="2" key="1">
    <citation type="journal article" date="2014" name="Proc. Natl. Acad. Sci. U.S.A.">
        <title>Extensive sampling of basidiomycete genomes demonstrates inadequacy of the white-rot/brown-rot paradigm for wood decay fungi.</title>
        <authorList>
            <person name="Riley R."/>
            <person name="Salamov A.A."/>
            <person name="Brown D.W."/>
            <person name="Nagy L.G."/>
            <person name="Floudas D."/>
            <person name="Held B.W."/>
            <person name="Levasseur A."/>
            <person name="Lombard V."/>
            <person name="Morin E."/>
            <person name="Otillar R."/>
            <person name="Lindquist E.A."/>
            <person name="Sun H."/>
            <person name="LaButti K.M."/>
            <person name="Schmutz J."/>
            <person name="Jabbour D."/>
            <person name="Luo H."/>
            <person name="Baker S.E."/>
            <person name="Pisabarro A.G."/>
            <person name="Walton J.D."/>
            <person name="Blanchette R.A."/>
            <person name="Henrissat B."/>
            <person name="Martin F."/>
            <person name="Cullen D."/>
            <person name="Hibbett D.S."/>
            <person name="Grigoriev I.V."/>
        </authorList>
    </citation>
    <scope>NUCLEOTIDE SEQUENCE [LARGE SCALE GENOMIC DNA]</scope>
    <source>
        <strain evidence="2">MUCL 33604</strain>
    </source>
</reference>
<protein>
    <submittedName>
        <fullName evidence="1">Uncharacterized protein</fullName>
    </submittedName>
</protein>
<dbReference type="Proteomes" id="UP000027265">
    <property type="component" value="Unassembled WGS sequence"/>
</dbReference>
<dbReference type="EMBL" id="KL197772">
    <property type="protein sequence ID" value="KDQ49849.1"/>
    <property type="molecule type" value="Genomic_DNA"/>
</dbReference>
<dbReference type="AlphaFoldDB" id="A0A067P4Z5"/>
<dbReference type="HOGENOM" id="CLU_821499_0_0_1"/>
<evidence type="ECO:0000313" key="1">
    <source>
        <dbReference type="EMBL" id="KDQ49849.1"/>
    </source>
</evidence>
<proteinExistence type="predicted"/>
<name>A0A067P4Z5_9AGAM</name>
<organism evidence="1 2">
    <name type="scientific">Jaapia argillacea MUCL 33604</name>
    <dbReference type="NCBI Taxonomy" id="933084"/>
    <lineage>
        <taxon>Eukaryota</taxon>
        <taxon>Fungi</taxon>
        <taxon>Dikarya</taxon>
        <taxon>Basidiomycota</taxon>
        <taxon>Agaricomycotina</taxon>
        <taxon>Agaricomycetes</taxon>
        <taxon>Agaricomycetidae</taxon>
        <taxon>Jaapiales</taxon>
        <taxon>Jaapiaceae</taxon>
        <taxon>Jaapia</taxon>
    </lineage>
</organism>